<sequence length="244" mass="27251">MSVANVQFFSPALNRHVHYNVILPKEGDGPFPVLLQLHGLTDDYSGWVQKSNLVEHAAPYPMLIVMPDGGTSGYLNLVGSERRMDVDERLGVSRYEDAIVRDLRDHVTRVFNIRSGPWAIGGLSMGGFGAMRLGLKYPDRFSSIWAHSSAFRIGWLMADRTPDAADALVLTHAERLVSAANRPEISFDCGVDDDLISDNRELHAQLDGLGLAHRYDEHPGAHTWDYWDRHVQTALEQHARVLGI</sequence>
<organism evidence="1">
    <name type="scientific">uncultured Thermomicrobiales bacterium</name>
    <dbReference type="NCBI Taxonomy" id="1645740"/>
    <lineage>
        <taxon>Bacteria</taxon>
        <taxon>Pseudomonadati</taxon>
        <taxon>Thermomicrobiota</taxon>
        <taxon>Thermomicrobia</taxon>
        <taxon>Thermomicrobiales</taxon>
        <taxon>environmental samples</taxon>
    </lineage>
</organism>
<dbReference type="Gene3D" id="3.40.50.1820">
    <property type="entry name" value="alpha/beta hydrolase"/>
    <property type="match status" value="1"/>
</dbReference>
<evidence type="ECO:0000313" key="1">
    <source>
        <dbReference type="EMBL" id="CAA9565705.1"/>
    </source>
</evidence>
<accession>A0A6J4V3L2</accession>
<dbReference type="EMBL" id="CADCWK010000226">
    <property type="protein sequence ID" value="CAA9565705.1"/>
    <property type="molecule type" value="Genomic_DNA"/>
</dbReference>
<dbReference type="Pfam" id="PF00756">
    <property type="entry name" value="Esterase"/>
    <property type="match status" value="1"/>
</dbReference>
<reference evidence="1" key="1">
    <citation type="submission" date="2020-02" db="EMBL/GenBank/DDBJ databases">
        <authorList>
            <person name="Meier V. D."/>
        </authorList>
    </citation>
    <scope>NUCLEOTIDE SEQUENCE</scope>
    <source>
        <strain evidence="1">AVDCRST_MAG33</strain>
    </source>
</reference>
<dbReference type="GO" id="GO:0016747">
    <property type="term" value="F:acyltransferase activity, transferring groups other than amino-acyl groups"/>
    <property type="evidence" value="ECO:0007669"/>
    <property type="project" value="TreeGrafter"/>
</dbReference>
<dbReference type="InterPro" id="IPR000801">
    <property type="entry name" value="Esterase-like"/>
</dbReference>
<dbReference type="PANTHER" id="PTHR48098:SF1">
    <property type="entry name" value="DIACYLGLYCEROL ACYLTRANSFERASE_MYCOLYLTRANSFERASE AG85A"/>
    <property type="match status" value="1"/>
</dbReference>
<dbReference type="AlphaFoldDB" id="A0A6J4V3L2"/>
<name>A0A6J4V3L2_9BACT</name>
<protein>
    <submittedName>
        <fullName evidence="1">Putative esterase</fullName>
    </submittedName>
</protein>
<gene>
    <name evidence="1" type="ORF">AVDCRST_MAG33-2039</name>
</gene>
<dbReference type="PANTHER" id="PTHR48098">
    <property type="entry name" value="ENTEROCHELIN ESTERASE-RELATED"/>
    <property type="match status" value="1"/>
</dbReference>
<dbReference type="InterPro" id="IPR050583">
    <property type="entry name" value="Mycobacterial_A85_antigen"/>
</dbReference>
<dbReference type="SUPFAM" id="SSF53474">
    <property type="entry name" value="alpha/beta-Hydrolases"/>
    <property type="match status" value="1"/>
</dbReference>
<proteinExistence type="predicted"/>
<dbReference type="InterPro" id="IPR029058">
    <property type="entry name" value="AB_hydrolase_fold"/>
</dbReference>